<dbReference type="Proteomes" id="UP000650533">
    <property type="component" value="Chromosome 8"/>
</dbReference>
<keyword evidence="5 8" id="KW-0103">Bromodomain</keyword>
<reference evidence="12" key="1">
    <citation type="submission" date="2020-05" db="EMBL/GenBank/DDBJ databases">
        <title>Evolutionary and genomic comparisons of hybrid uninucleate and nonhybrid Rhizoctonia fungi.</title>
        <authorList>
            <person name="Li C."/>
            <person name="Chen X."/>
        </authorList>
    </citation>
    <scope>NUCLEOTIDE SEQUENCE</scope>
    <source>
        <strain evidence="12">AG-1 IA</strain>
    </source>
</reference>
<dbReference type="KEGG" id="rsx:RhiXN_09694"/>
<feature type="transmembrane region" description="Helical" evidence="10">
    <location>
        <begin position="752"/>
        <end position="771"/>
    </location>
</feature>
<feature type="region of interest" description="Disordered" evidence="9">
    <location>
        <begin position="184"/>
        <end position="224"/>
    </location>
</feature>
<feature type="domain" description="Bromo" evidence="11">
    <location>
        <begin position="244"/>
        <end position="314"/>
    </location>
</feature>
<feature type="region of interest" description="Disordered" evidence="9">
    <location>
        <begin position="1"/>
        <end position="76"/>
    </location>
</feature>
<evidence type="ECO:0000256" key="5">
    <source>
        <dbReference type="ARBA" id="ARBA00023117"/>
    </source>
</evidence>
<dbReference type="GO" id="GO:0006368">
    <property type="term" value="P:transcription elongation by RNA polymerase II"/>
    <property type="evidence" value="ECO:0007669"/>
    <property type="project" value="TreeGrafter"/>
</dbReference>
<evidence type="ECO:0000256" key="6">
    <source>
        <dbReference type="ARBA" id="ARBA00023163"/>
    </source>
</evidence>
<dbReference type="InterPro" id="IPR018359">
    <property type="entry name" value="Bromodomain_CS"/>
</dbReference>
<sequence length="1035" mass="114821">MSTTSPNQASKRKRVLGVDASNIIEGESRRAKRRKDGSAVKVPGSASSLGGEGEDEDVVVDDAEGGGAVSHEARRSASELGHQLLETLRKATNASGTLLATEFKKLPNKRQYPDYYELISQPIAFDNIRAKLDAHEYASLEEVKSDFDLCFRNAKKYNVKGSDIWNAARDLQRKAVDVCKALQPHMPDADEDIPEVDDDEDGDGDFVESPTKGEGEKRKAGRPPNLFKKYESRLRQLIDKVDEEGNRYSDVFMELVPKKDYPDYYRIIKKPIAFGPILKRIEHKAYASPKAFMDDVELVFSNAVLYNEDFSQIWKDAMFLQSMFRNLCADWRAEYGYTDENSAPAASGSAVPKLKLKVPATKSEPTAPNLAQTNVSAPTPPTITHPLQPQSITPSSSIPPNHVARPQAQSASTPLSTTVALPAPSYSRPTPPILPPHLRTATPSHLSRSPSVQAPNTPSLKAVDLWTYPAGRRIPIQQNGIARLTAWSVRLGINETSIGLTVQLALDSAVSPINGATNGTTIPDPETTVEIKHNAIVVAAKSGADKKVRWDVPLTIGPNTLESDQASDQAGGVISRVATSINANSSLKWGILRSRQGYVGHVGGSIQVLWTPGEFSLRSRSRSPTDSAESIMSSIKELETALFHAHVSRCTSYAGVCLLVYDHFLTFADEVRLIWSRPTNVISIFYLINRYTTPLILAVDIYDKGGLTRQLNTQFCKVWFVAEGYMNFLLLAVIHFLMVMRVNALYGKRRKIAFTVHIAYVLYFIATFSIVTPGMFQAVKVKLGIIVSETFYAENQFLHVCWGKLVDYFWVTWLPALFLETFLFGLTAYKAWTYSREQMVVPVARTLYRDGFQYYIVILLCSLFPLLVWTEAPSTLDAMPKYAGMAIVNVMGFRLVLNLRQHSSETGRASIYESYEMTPSPSPRATEFPHKRHTRALENGLPRFIGQSDSDWTLNHAADSCFDLARVKSKEGDAELGVKISTPNVKGVRPREQRRQRPRVSLNLELLAATATTSQVELEGCSPSASPSRPETKDF</sequence>
<evidence type="ECO:0000259" key="11">
    <source>
        <dbReference type="PROSITE" id="PS50014"/>
    </source>
</evidence>
<keyword evidence="10" id="KW-0812">Transmembrane</keyword>
<feature type="domain" description="Bromo" evidence="11">
    <location>
        <begin position="95"/>
        <end position="165"/>
    </location>
</feature>
<feature type="transmembrane region" description="Helical" evidence="10">
    <location>
        <begin position="852"/>
        <end position="870"/>
    </location>
</feature>
<feature type="transmembrane region" description="Helical" evidence="10">
    <location>
        <begin position="718"/>
        <end position="740"/>
    </location>
</feature>
<dbReference type="Pfam" id="PF00439">
    <property type="entry name" value="Bromodomain"/>
    <property type="match status" value="2"/>
</dbReference>
<gene>
    <name evidence="12" type="ORF">RhiXN_09694</name>
</gene>
<feature type="region of interest" description="Disordered" evidence="9">
    <location>
        <begin position="361"/>
        <end position="456"/>
    </location>
</feature>
<keyword evidence="4" id="KW-0805">Transcription regulation</keyword>
<comment type="subcellular location">
    <subcellularLocation>
        <location evidence="1">Nucleus</location>
    </subcellularLocation>
</comment>
<dbReference type="InterPro" id="IPR037382">
    <property type="entry name" value="Rsc/polybromo"/>
</dbReference>
<dbReference type="RefSeq" id="XP_043182344.1">
    <property type="nucleotide sequence ID" value="XM_043329510.1"/>
</dbReference>
<dbReference type="PROSITE" id="PS50014">
    <property type="entry name" value="BROMODOMAIN_2"/>
    <property type="match status" value="2"/>
</dbReference>
<feature type="compositionally biased region" description="Polar residues" evidence="9">
    <location>
        <begin position="363"/>
        <end position="377"/>
    </location>
</feature>
<feature type="compositionally biased region" description="Acidic residues" evidence="9">
    <location>
        <begin position="189"/>
        <end position="206"/>
    </location>
</feature>
<dbReference type="CDD" id="cd04369">
    <property type="entry name" value="Bromodomain"/>
    <property type="match status" value="1"/>
</dbReference>
<dbReference type="GO" id="GO:0003682">
    <property type="term" value="F:chromatin binding"/>
    <property type="evidence" value="ECO:0007669"/>
    <property type="project" value="TreeGrafter"/>
</dbReference>
<evidence type="ECO:0000256" key="4">
    <source>
        <dbReference type="ARBA" id="ARBA00023015"/>
    </source>
</evidence>
<feature type="compositionally biased region" description="Acidic residues" evidence="9">
    <location>
        <begin position="52"/>
        <end position="64"/>
    </location>
</feature>
<keyword evidence="6" id="KW-0804">Transcription</keyword>
<evidence type="ECO:0000256" key="7">
    <source>
        <dbReference type="ARBA" id="ARBA00023242"/>
    </source>
</evidence>
<keyword evidence="2" id="KW-0677">Repeat</keyword>
<evidence type="ECO:0000313" key="12">
    <source>
        <dbReference type="EMBL" id="QRW22107.1"/>
    </source>
</evidence>
<dbReference type="PANTHER" id="PTHR16062:SF19">
    <property type="entry name" value="PROTEIN POLYBROMO-1"/>
    <property type="match status" value="1"/>
</dbReference>
<protein>
    <submittedName>
        <fullName evidence="12">Bromodomain associated protein</fullName>
    </submittedName>
</protein>
<keyword evidence="10" id="KW-0472">Membrane</keyword>
<dbReference type="GO" id="GO:0016586">
    <property type="term" value="C:RSC-type complex"/>
    <property type="evidence" value="ECO:0007669"/>
    <property type="project" value="InterPro"/>
</dbReference>
<dbReference type="PRINTS" id="PR00503">
    <property type="entry name" value="BROMODOMAIN"/>
</dbReference>
<feature type="compositionally biased region" description="Polar residues" evidence="9">
    <location>
        <begin position="441"/>
        <end position="456"/>
    </location>
</feature>
<dbReference type="Pfam" id="PF20151">
    <property type="entry name" value="DUF6533"/>
    <property type="match status" value="1"/>
</dbReference>
<dbReference type="PROSITE" id="PS00633">
    <property type="entry name" value="BROMODOMAIN_1"/>
    <property type="match status" value="1"/>
</dbReference>
<keyword evidence="7" id="KW-0539">Nucleus</keyword>
<dbReference type="GeneID" id="67031973"/>
<keyword evidence="3" id="KW-0156">Chromatin regulator</keyword>
<accession>A0A8H8SYZ7</accession>
<feature type="transmembrane region" description="Helical" evidence="10">
    <location>
        <begin position="808"/>
        <end position="832"/>
    </location>
</feature>
<feature type="compositionally biased region" description="Low complexity" evidence="9">
    <location>
        <begin position="388"/>
        <end position="400"/>
    </location>
</feature>
<evidence type="ECO:0000256" key="9">
    <source>
        <dbReference type="SAM" id="MobiDB-lite"/>
    </source>
</evidence>
<feature type="region of interest" description="Disordered" evidence="9">
    <location>
        <begin position="1013"/>
        <end position="1035"/>
    </location>
</feature>
<evidence type="ECO:0000256" key="8">
    <source>
        <dbReference type="PROSITE-ProRule" id="PRU00035"/>
    </source>
</evidence>
<dbReference type="SMART" id="SM00297">
    <property type="entry name" value="BROMO"/>
    <property type="match status" value="2"/>
</dbReference>
<proteinExistence type="predicted"/>
<evidence type="ECO:0000256" key="1">
    <source>
        <dbReference type="ARBA" id="ARBA00004123"/>
    </source>
</evidence>
<keyword evidence="10" id="KW-1133">Transmembrane helix</keyword>
<feature type="compositionally biased region" description="Polar residues" evidence="9">
    <location>
        <begin position="407"/>
        <end position="419"/>
    </location>
</feature>
<evidence type="ECO:0000256" key="2">
    <source>
        <dbReference type="ARBA" id="ARBA00022737"/>
    </source>
</evidence>
<dbReference type="InterPro" id="IPR045340">
    <property type="entry name" value="DUF6533"/>
</dbReference>
<dbReference type="PANTHER" id="PTHR16062">
    <property type="entry name" value="SWI/SNF-RELATED"/>
    <property type="match status" value="1"/>
</dbReference>
<dbReference type="InterPro" id="IPR001487">
    <property type="entry name" value="Bromodomain"/>
</dbReference>
<name>A0A8H8SYZ7_9AGAM</name>
<dbReference type="SUPFAM" id="SSF47370">
    <property type="entry name" value="Bromodomain"/>
    <property type="match status" value="2"/>
</dbReference>
<dbReference type="AlphaFoldDB" id="A0A8H8SYZ7"/>
<evidence type="ECO:0000256" key="3">
    <source>
        <dbReference type="ARBA" id="ARBA00022853"/>
    </source>
</evidence>
<organism evidence="12 13">
    <name type="scientific">Rhizoctonia solani</name>
    <dbReference type="NCBI Taxonomy" id="456999"/>
    <lineage>
        <taxon>Eukaryota</taxon>
        <taxon>Fungi</taxon>
        <taxon>Dikarya</taxon>
        <taxon>Basidiomycota</taxon>
        <taxon>Agaricomycotina</taxon>
        <taxon>Agaricomycetes</taxon>
        <taxon>Cantharellales</taxon>
        <taxon>Ceratobasidiaceae</taxon>
        <taxon>Rhizoctonia</taxon>
    </lineage>
</organism>
<dbReference type="InterPro" id="IPR036427">
    <property type="entry name" value="Bromodomain-like_sf"/>
</dbReference>
<dbReference type="Gene3D" id="1.20.920.10">
    <property type="entry name" value="Bromodomain-like"/>
    <property type="match status" value="2"/>
</dbReference>
<evidence type="ECO:0000256" key="10">
    <source>
        <dbReference type="SAM" id="Phobius"/>
    </source>
</evidence>
<evidence type="ECO:0000313" key="13">
    <source>
        <dbReference type="Proteomes" id="UP000650533"/>
    </source>
</evidence>
<dbReference type="EMBL" id="CP059665">
    <property type="protein sequence ID" value="QRW22107.1"/>
    <property type="molecule type" value="Genomic_DNA"/>
</dbReference>
<dbReference type="GO" id="GO:0006338">
    <property type="term" value="P:chromatin remodeling"/>
    <property type="evidence" value="ECO:0007669"/>
    <property type="project" value="InterPro"/>
</dbReference>